<dbReference type="KEGG" id="ati:AL072_32950"/>
<dbReference type="RefSeq" id="WP_045586361.1">
    <property type="nucleotide sequence ID" value="NZ_CP012408.1"/>
</dbReference>
<keyword evidence="3" id="KW-1185">Reference proteome</keyword>
<organism evidence="2 3">
    <name type="scientific">Azospirillum thiophilum</name>
    <dbReference type="NCBI Taxonomy" id="528244"/>
    <lineage>
        <taxon>Bacteria</taxon>
        <taxon>Pseudomonadati</taxon>
        <taxon>Pseudomonadota</taxon>
        <taxon>Alphaproteobacteria</taxon>
        <taxon>Rhodospirillales</taxon>
        <taxon>Azospirillaceae</taxon>
        <taxon>Azospirillum</taxon>
    </lineage>
</organism>
<dbReference type="EMBL" id="CP012408">
    <property type="protein sequence ID" value="ALG75743.1"/>
    <property type="molecule type" value="Genomic_DNA"/>
</dbReference>
<sequence length="68" mass="6998">MTPQTPTHENCGLGGTPDNDSNGGNVTSAIWPQDKPTADTRPASPVPVCVSSAAANGTTNPTMIKQYQ</sequence>
<feature type="compositionally biased region" description="Polar residues" evidence="1">
    <location>
        <begin position="18"/>
        <end position="30"/>
    </location>
</feature>
<name>A0AAC8ZWJ5_9PROT</name>
<dbReference type="AlphaFoldDB" id="A0AAC8ZWJ5"/>
<dbReference type="Proteomes" id="UP000069935">
    <property type="component" value="Chromosome 8"/>
</dbReference>
<reference evidence="3" key="1">
    <citation type="submission" date="2015-08" db="EMBL/GenBank/DDBJ databases">
        <title>Complete Genome Sequence of Azospirillum thiophilum BV-S.</title>
        <authorList>
            <person name="Fomenkov A."/>
            <person name="Vincze T."/>
            <person name="Grabovich M."/>
            <person name="Dubinina G."/>
            <person name="Orlova M."/>
            <person name="Belousova E."/>
            <person name="Roberts R.J."/>
        </authorList>
    </citation>
    <scope>NUCLEOTIDE SEQUENCE [LARGE SCALE GENOMIC DNA]</scope>
    <source>
        <strain evidence="3">BV-S</strain>
    </source>
</reference>
<proteinExistence type="predicted"/>
<evidence type="ECO:0000313" key="3">
    <source>
        <dbReference type="Proteomes" id="UP000069935"/>
    </source>
</evidence>
<feature type="region of interest" description="Disordered" evidence="1">
    <location>
        <begin position="1"/>
        <end position="46"/>
    </location>
</feature>
<evidence type="ECO:0000256" key="1">
    <source>
        <dbReference type="SAM" id="MobiDB-lite"/>
    </source>
</evidence>
<evidence type="ECO:0000313" key="2">
    <source>
        <dbReference type="EMBL" id="ALG75743.1"/>
    </source>
</evidence>
<gene>
    <name evidence="2" type="ORF">AL072_32950</name>
</gene>
<protein>
    <submittedName>
        <fullName evidence="2">Uncharacterized protein</fullName>
    </submittedName>
</protein>
<accession>A0AAC8ZWJ5</accession>
<reference evidence="2 3" key="2">
    <citation type="journal article" date="2016" name="Genome Announc.">
        <title>Complete Genome Sequence of a Strain of Azospirillum thiophilum Isolated from a Sulfide Spring.</title>
        <authorList>
            <person name="Fomenkov A."/>
            <person name="Vincze T."/>
            <person name="Grabovich M."/>
            <person name="Anton B.P."/>
            <person name="Dubinina G."/>
            <person name="Orlova M."/>
            <person name="Belousova E."/>
            <person name="Roberts R.J."/>
        </authorList>
    </citation>
    <scope>NUCLEOTIDE SEQUENCE [LARGE SCALE GENOMIC DNA]</scope>
    <source>
        <strain evidence="2 3">BV-S</strain>
    </source>
</reference>